<feature type="compositionally biased region" description="Low complexity" evidence="23">
    <location>
        <begin position="397"/>
        <end position="419"/>
    </location>
</feature>
<evidence type="ECO:0000256" key="2">
    <source>
        <dbReference type="ARBA" id="ARBA00004191"/>
    </source>
</evidence>
<dbReference type="GO" id="GO:0005576">
    <property type="term" value="C:extracellular region"/>
    <property type="evidence" value="ECO:0007669"/>
    <property type="project" value="TreeGrafter"/>
</dbReference>
<dbReference type="GO" id="GO:0098552">
    <property type="term" value="C:side of membrane"/>
    <property type="evidence" value="ECO:0007669"/>
    <property type="project" value="UniProtKB-KW"/>
</dbReference>
<comment type="function">
    <text evidence="19">Glucanases play a role in cell expansion during growth, in cell-cell fusion during mating, and in spore release during sporulation. This enzyme may be involved in beta-glucan degradation and also function biosynthetically as a transglycosylase.</text>
</comment>
<evidence type="ECO:0000256" key="8">
    <source>
        <dbReference type="ARBA" id="ARBA00022512"/>
    </source>
</evidence>
<comment type="catalytic activity">
    <reaction evidence="1">
        <text>Hydrolysis of (1-&gt;3)-beta-D-glucosidic linkages in (1-&gt;3)-beta-D-glucans.</text>
        <dbReference type="EC" id="3.2.1.39"/>
    </reaction>
</comment>
<evidence type="ECO:0000256" key="18">
    <source>
        <dbReference type="ARBA" id="ARBA00023326"/>
    </source>
</evidence>
<comment type="similarity">
    <text evidence="4 22">Belongs to the glycosyl hydrolase 17 family.</text>
</comment>
<evidence type="ECO:0000256" key="4">
    <source>
        <dbReference type="ARBA" id="ARBA00008773"/>
    </source>
</evidence>
<evidence type="ECO:0000256" key="5">
    <source>
        <dbReference type="ARBA" id="ARBA00012780"/>
    </source>
</evidence>
<keyword evidence="12" id="KW-0378">Hydrolase</keyword>
<accession>A0A9P9Y1E1</accession>
<feature type="compositionally biased region" description="Polar residues" evidence="23">
    <location>
        <begin position="369"/>
        <end position="382"/>
    </location>
</feature>
<evidence type="ECO:0000256" key="23">
    <source>
        <dbReference type="SAM" id="MobiDB-lite"/>
    </source>
</evidence>
<evidence type="ECO:0000256" key="24">
    <source>
        <dbReference type="SAM" id="SignalP"/>
    </source>
</evidence>
<reference evidence="25" key="1">
    <citation type="journal article" date="2021" name="J Fungi (Basel)">
        <title>Genomic and Metabolomic Analyses of the Marine Fungus Emericellopsis cladophorae: Insights into Saltwater Adaptability Mechanisms and Its Biosynthetic Potential.</title>
        <authorList>
            <person name="Goncalves M.F.M."/>
            <person name="Hilario S."/>
            <person name="Van de Peer Y."/>
            <person name="Esteves A.C."/>
            <person name="Alves A."/>
        </authorList>
    </citation>
    <scope>NUCLEOTIDE SEQUENCE</scope>
    <source>
        <strain evidence="25">MUM 19.33</strain>
    </source>
</reference>
<dbReference type="RefSeq" id="XP_051362244.1">
    <property type="nucleotide sequence ID" value="XM_051506457.1"/>
</dbReference>
<evidence type="ECO:0000256" key="17">
    <source>
        <dbReference type="ARBA" id="ARBA00023316"/>
    </source>
</evidence>
<keyword evidence="7" id="KW-1003">Cell membrane</keyword>
<keyword evidence="8" id="KW-0134">Cell wall</keyword>
<dbReference type="GO" id="GO:0009986">
    <property type="term" value="C:cell surface"/>
    <property type="evidence" value="ECO:0007669"/>
    <property type="project" value="TreeGrafter"/>
</dbReference>
<dbReference type="PANTHER" id="PTHR16631:SF13">
    <property type="entry name" value="GLUCAN ENDO-1,3-BETA-GLUCOSIDASE EGLC-RELATED"/>
    <property type="match status" value="1"/>
</dbReference>
<comment type="caution">
    <text evidence="25">The sequence shown here is derived from an EMBL/GenBank/DDBJ whole genome shotgun (WGS) entry which is preliminary data.</text>
</comment>
<dbReference type="Gene3D" id="3.20.20.80">
    <property type="entry name" value="Glycosidases"/>
    <property type="match status" value="1"/>
</dbReference>
<keyword evidence="9" id="KW-0964">Secreted</keyword>
<keyword evidence="14" id="KW-0325">Glycoprotein</keyword>
<dbReference type="GO" id="GO:0000272">
    <property type="term" value="P:polysaccharide catabolic process"/>
    <property type="evidence" value="ECO:0007669"/>
    <property type="project" value="UniProtKB-KW"/>
</dbReference>
<comment type="subcellular location">
    <subcellularLocation>
        <location evidence="3">Cell membrane</location>
        <topology evidence="3">Lipid-anchor</topology>
        <topology evidence="3">GPI-anchor</topology>
    </subcellularLocation>
    <subcellularLocation>
        <location evidence="2">Secreted</location>
        <location evidence="2">Cell wall</location>
    </subcellularLocation>
</comment>
<reference evidence="25" key="2">
    <citation type="submission" date="2022-07" db="EMBL/GenBank/DDBJ databases">
        <authorList>
            <person name="Goncalves M.F.M."/>
            <person name="Hilario S."/>
            <person name="Van De Peer Y."/>
            <person name="Esteves A.C."/>
            <person name="Alves A."/>
        </authorList>
    </citation>
    <scope>NUCLEOTIDE SEQUENCE</scope>
    <source>
        <strain evidence="25">MUM 19.33</strain>
    </source>
</reference>
<keyword evidence="11 24" id="KW-0732">Signal</keyword>
<keyword evidence="16" id="KW-0449">Lipoprotein</keyword>
<evidence type="ECO:0000256" key="15">
    <source>
        <dbReference type="ARBA" id="ARBA00023277"/>
    </source>
</evidence>
<evidence type="ECO:0000256" key="6">
    <source>
        <dbReference type="ARBA" id="ARBA00019762"/>
    </source>
</evidence>
<gene>
    <name evidence="25" type="ORF">J7T54_002281</name>
</gene>
<feature type="signal peptide" evidence="24">
    <location>
        <begin position="1"/>
        <end position="19"/>
    </location>
</feature>
<dbReference type="EMBL" id="JAGIXG020000022">
    <property type="protein sequence ID" value="KAI6781388.1"/>
    <property type="molecule type" value="Genomic_DNA"/>
</dbReference>
<feature type="chain" id="PRO_5040213106" description="Probable glucan endo-1,3-beta-glucosidase eglC" evidence="24">
    <location>
        <begin position="20"/>
        <end position="480"/>
    </location>
</feature>
<evidence type="ECO:0000256" key="3">
    <source>
        <dbReference type="ARBA" id="ARBA00004609"/>
    </source>
</evidence>
<evidence type="ECO:0000256" key="22">
    <source>
        <dbReference type="RuleBase" id="RU004335"/>
    </source>
</evidence>
<dbReference type="InterPro" id="IPR000490">
    <property type="entry name" value="Glyco_hydro_17"/>
</dbReference>
<evidence type="ECO:0000256" key="19">
    <source>
        <dbReference type="ARBA" id="ARBA00025152"/>
    </source>
</evidence>
<keyword evidence="13" id="KW-0472">Membrane</keyword>
<evidence type="ECO:0000256" key="20">
    <source>
        <dbReference type="ARBA" id="ARBA00032134"/>
    </source>
</evidence>
<keyword evidence="15" id="KW-0119">Carbohydrate metabolism</keyword>
<evidence type="ECO:0000256" key="9">
    <source>
        <dbReference type="ARBA" id="ARBA00022525"/>
    </source>
</evidence>
<evidence type="ECO:0000256" key="21">
    <source>
        <dbReference type="ARBA" id="ARBA00032906"/>
    </source>
</evidence>
<dbReference type="GO" id="GO:0071555">
    <property type="term" value="P:cell wall organization"/>
    <property type="evidence" value="ECO:0007669"/>
    <property type="project" value="UniProtKB-KW"/>
</dbReference>
<dbReference type="GeneID" id="75828793"/>
<dbReference type="GO" id="GO:0042973">
    <property type="term" value="F:glucan endo-1,3-beta-D-glucosidase activity"/>
    <property type="evidence" value="ECO:0007669"/>
    <property type="project" value="UniProtKB-EC"/>
</dbReference>
<dbReference type="EC" id="3.2.1.39" evidence="5"/>
<dbReference type="PANTHER" id="PTHR16631">
    <property type="entry name" value="GLUCAN 1,3-BETA-GLUCOSIDASE"/>
    <property type="match status" value="1"/>
</dbReference>
<organism evidence="25 26">
    <name type="scientific">Emericellopsis cladophorae</name>
    <dbReference type="NCBI Taxonomy" id="2686198"/>
    <lineage>
        <taxon>Eukaryota</taxon>
        <taxon>Fungi</taxon>
        <taxon>Dikarya</taxon>
        <taxon>Ascomycota</taxon>
        <taxon>Pezizomycotina</taxon>
        <taxon>Sordariomycetes</taxon>
        <taxon>Hypocreomycetidae</taxon>
        <taxon>Hypocreales</taxon>
        <taxon>Bionectriaceae</taxon>
        <taxon>Emericellopsis</taxon>
    </lineage>
</organism>
<dbReference type="GO" id="GO:0005886">
    <property type="term" value="C:plasma membrane"/>
    <property type="evidence" value="ECO:0007669"/>
    <property type="project" value="UniProtKB-SubCell"/>
</dbReference>
<keyword evidence="26" id="KW-1185">Reference proteome</keyword>
<evidence type="ECO:0000256" key="11">
    <source>
        <dbReference type="ARBA" id="ARBA00022729"/>
    </source>
</evidence>
<keyword evidence="18" id="KW-0624">Polysaccharide degradation</keyword>
<evidence type="ECO:0000256" key="12">
    <source>
        <dbReference type="ARBA" id="ARBA00022801"/>
    </source>
</evidence>
<evidence type="ECO:0000313" key="26">
    <source>
        <dbReference type="Proteomes" id="UP001055219"/>
    </source>
</evidence>
<evidence type="ECO:0000256" key="7">
    <source>
        <dbReference type="ARBA" id="ARBA00022475"/>
    </source>
</evidence>
<feature type="region of interest" description="Disordered" evidence="23">
    <location>
        <begin position="309"/>
        <end position="462"/>
    </location>
</feature>
<protein>
    <recommendedName>
        <fullName evidence="6">Probable glucan endo-1,3-beta-glucosidase eglC</fullName>
        <ecNumber evidence="5">3.2.1.39</ecNumber>
    </recommendedName>
    <alternativeName>
        <fullName evidence="20">Endo-1,3-beta-glucanase eglC</fullName>
    </alternativeName>
    <alternativeName>
        <fullName evidence="21">Laminarinase eglC</fullName>
    </alternativeName>
</protein>
<dbReference type="OrthoDB" id="77201at2759"/>
<sequence length="480" mass="49358">MPSKSSILSLAAAVSSAAAYQGFNYGATFTDGSLKQESDFEAAFTTAQNLEGTNGGFTSARLFTMIQGNTANQPISAIPAAIKTQTSLLFGLWASAGDDAFGSEIAALQNTIDQYCDQLDGLVAGISVGSEDLYRISPTGIANDENPGAGPDTLVDYIQRTRDAIQGSCLADVPVGHVDTWTAYVNGTNQPVIDAVDFVGMDAYAYFEDTKPNGIENGAALFRSALEQTQAAAGGKPVWVTETGWPVSGDDFGEAVASVENAETFYKEVGCPLFGNTNIWWYILQDAAPTTPNPSFGVVGSQLSDTPLFDMSCDDAGNDSTSSSSSVAQSSTEDSTATASASASASATSTDGAQEMLPTTAIVDPIPTDNPTTHETLPTTPVSYPIPTDNPTHATTSGGVVVPGPGYPVSSSEQVEQPEQPQPTPEQPEQPGQPEQPEQPQTTSEDGGAPPTPVPGAGAGAKMNSLGAAAVAMLVGAVAL</sequence>
<dbReference type="Pfam" id="PF00332">
    <property type="entry name" value="Glyco_hydro_17"/>
    <property type="match status" value="1"/>
</dbReference>
<dbReference type="InterPro" id="IPR050732">
    <property type="entry name" value="Beta-glucan_modifiers"/>
</dbReference>
<feature type="compositionally biased region" description="Low complexity" evidence="23">
    <location>
        <begin position="320"/>
        <end position="353"/>
    </location>
</feature>
<evidence type="ECO:0000256" key="16">
    <source>
        <dbReference type="ARBA" id="ARBA00023288"/>
    </source>
</evidence>
<dbReference type="SUPFAM" id="SSF51445">
    <property type="entry name" value="(Trans)glycosidases"/>
    <property type="match status" value="1"/>
</dbReference>
<keyword evidence="17" id="KW-0961">Cell wall biogenesis/degradation</keyword>
<evidence type="ECO:0000313" key="25">
    <source>
        <dbReference type="EMBL" id="KAI6781388.1"/>
    </source>
</evidence>
<feature type="compositionally biased region" description="Low complexity" evidence="23">
    <location>
        <begin position="429"/>
        <end position="449"/>
    </location>
</feature>
<name>A0A9P9Y1E1_9HYPO</name>
<evidence type="ECO:0000256" key="1">
    <source>
        <dbReference type="ARBA" id="ARBA00000382"/>
    </source>
</evidence>
<dbReference type="Proteomes" id="UP001055219">
    <property type="component" value="Unassembled WGS sequence"/>
</dbReference>
<proteinExistence type="inferred from homology"/>
<dbReference type="InterPro" id="IPR017853">
    <property type="entry name" value="GH"/>
</dbReference>
<dbReference type="FunFam" id="3.20.20.80:FF:000233">
    <property type="entry name" value="Probable glucan endo-1,3-beta-glucosidase eglC"/>
    <property type="match status" value="1"/>
</dbReference>
<evidence type="ECO:0000256" key="10">
    <source>
        <dbReference type="ARBA" id="ARBA00022622"/>
    </source>
</evidence>
<evidence type="ECO:0000256" key="13">
    <source>
        <dbReference type="ARBA" id="ARBA00023136"/>
    </source>
</evidence>
<evidence type="ECO:0000256" key="14">
    <source>
        <dbReference type="ARBA" id="ARBA00023180"/>
    </source>
</evidence>
<keyword evidence="10" id="KW-0336">GPI-anchor</keyword>
<dbReference type="AlphaFoldDB" id="A0A9P9Y1E1"/>
<dbReference type="GO" id="GO:0009277">
    <property type="term" value="C:fungal-type cell wall"/>
    <property type="evidence" value="ECO:0007669"/>
    <property type="project" value="TreeGrafter"/>
</dbReference>